<evidence type="ECO:0000313" key="1">
    <source>
        <dbReference type="EMBL" id="CCX12882.1"/>
    </source>
</evidence>
<reference evidence="1 2" key="1">
    <citation type="journal article" date="2013" name="PLoS Genet.">
        <title>The genome and development-dependent transcriptomes of Pyronema confluens: a window into fungal evolution.</title>
        <authorList>
            <person name="Traeger S."/>
            <person name="Altegoer F."/>
            <person name="Freitag M."/>
            <person name="Gabaldon T."/>
            <person name="Kempken F."/>
            <person name="Kumar A."/>
            <person name="Marcet-Houben M."/>
            <person name="Poggeler S."/>
            <person name="Stajich J.E."/>
            <person name="Nowrousian M."/>
        </authorList>
    </citation>
    <scope>NUCLEOTIDE SEQUENCE [LARGE SCALE GENOMIC DNA]</scope>
    <source>
        <strain evidence="2">CBS 100304</strain>
        <tissue evidence="1">Vegetative mycelium</tissue>
    </source>
</reference>
<proteinExistence type="predicted"/>
<protein>
    <submittedName>
        <fullName evidence="1">Uncharacterized protein</fullName>
    </submittedName>
</protein>
<accession>U4LJS1</accession>
<dbReference type="EMBL" id="HF935726">
    <property type="protein sequence ID" value="CCX12882.1"/>
    <property type="molecule type" value="Genomic_DNA"/>
</dbReference>
<name>U4LJS1_PYROM</name>
<evidence type="ECO:0000313" key="2">
    <source>
        <dbReference type="Proteomes" id="UP000018144"/>
    </source>
</evidence>
<gene>
    <name evidence="1" type="ORF">PCON_12476</name>
</gene>
<organism evidence="1 2">
    <name type="scientific">Pyronema omphalodes (strain CBS 100304)</name>
    <name type="common">Pyronema confluens</name>
    <dbReference type="NCBI Taxonomy" id="1076935"/>
    <lineage>
        <taxon>Eukaryota</taxon>
        <taxon>Fungi</taxon>
        <taxon>Dikarya</taxon>
        <taxon>Ascomycota</taxon>
        <taxon>Pezizomycotina</taxon>
        <taxon>Pezizomycetes</taxon>
        <taxon>Pezizales</taxon>
        <taxon>Pyronemataceae</taxon>
        <taxon>Pyronema</taxon>
    </lineage>
</organism>
<keyword evidence="2" id="KW-1185">Reference proteome</keyword>
<sequence length="95" mass="10945">MFDPSNSTYLKDLLKDIMEAPSVKVTPENAIFKFYKNCTNAFKDVLQQFQGVFGKEGPYKMLSENSGRFNVWGENCGAHRRNECCSIINFEKHQI</sequence>
<dbReference type="Proteomes" id="UP000018144">
    <property type="component" value="Unassembled WGS sequence"/>
</dbReference>
<dbReference type="AlphaFoldDB" id="U4LJS1"/>